<feature type="transmembrane region" description="Helical" evidence="1">
    <location>
        <begin position="107"/>
        <end position="126"/>
    </location>
</feature>
<dbReference type="Proteomes" id="UP000254792">
    <property type="component" value="Chromosome"/>
</dbReference>
<accession>A0A345Z2G0</accession>
<reference evidence="2 3" key="1">
    <citation type="submission" date="2018-07" db="EMBL/GenBank/DDBJ databases">
        <title>Complete genome sequence of Spiroplasma alleghenense PLHS-1 (ATCC 51752).</title>
        <authorList>
            <person name="Chou L."/>
            <person name="Lee T.-Y."/>
            <person name="Tsai Y.-M."/>
            <person name="Kuo C.-H."/>
        </authorList>
    </citation>
    <scope>NUCLEOTIDE SEQUENCE [LARGE SCALE GENOMIC DNA]</scope>
    <source>
        <strain evidence="2 3">PLHS-1</strain>
    </source>
</reference>
<protein>
    <submittedName>
        <fullName evidence="2">Uncharacterized protein</fullName>
    </submittedName>
</protein>
<keyword evidence="1" id="KW-0472">Membrane</keyword>
<dbReference type="AlphaFoldDB" id="A0A345Z2G0"/>
<feature type="transmembrane region" description="Helical" evidence="1">
    <location>
        <begin position="76"/>
        <end position="95"/>
    </location>
</feature>
<feature type="transmembrane region" description="Helical" evidence="1">
    <location>
        <begin position="7"/>
        <end position="31"/>
    </location>
</feature>
<evidence type="ECO:0000313" key="2">
    <source>
        <dbReference type="EMBL" id="AXK50789.1"/>
    </source>
</evidence>
<proteinExistence type="predicted"/>
<gene>
    <name evidence="2" type="ORF">SALLE_v1c01130</name>
</gene>
<dbReference type="KEGG" id="salx:SALLE_v1c01130"/>
<sequence length="129" mass="13697">MKKASKITTLVGTSVTILQIFIAMIWVTIVISNMGEISSSTIAFGVGITLLISITEIVLSLLALIFILLKSKKINLVGYILSILAGVLAILIVPVPSNFGTTRAWEIITILAAITTVVGGILGIVFDRK</sequence>
<dbReference type="RefSeq" id="WP_115557717.1">
    <property type="nucleotide sequence ID" value="NZ_CP031376.1"/>
</dbReference>
<keyword evidence="1" id="KW-0812">Transmembrane</keyword>
<keyword evidence="1" id="KW-1133">Transmembrane helix</keyword>
<feature type="transmembrane region" description="Helical" evidence="1">
    <location>
        <begin position="43"/>
        <end position="69"/>
    </location>
</feature>
<keyword evidence="3" id="KW-1185">Reference proteome</keyword>
<organism evidence="2 3">
    <name type="scientific">Spiroplasma alleghenense</name>
    <dbReference type="NCBI Taxonomy" id="216931"/>
    <lineage>
        <taxon>Bacteria</taxon>
        <taxon>Bacillati</taxon>
        <taxon>Mycoplasmatota</taxon>
        <taxon>Mollicutes</taxon>
        <taxon>Entomoplasmatales</taxon>
        <taxon>Spiroplasmataceae</taxon>
        <taxon>Spiroplasma</taxon>
    </lineage>
</organism>
<evidence type="ECO:0000313" key="3">
    <source>
        <dbReference type="Proteomes" id="UP000254792"/>
    </source>
</evidence>
<dbReference type="EMBL" id="CP031376">
    <property type="protein sequence ID" value="AXK50789.1"/>
    <property type="molecule type" value="Genomic_DNA"/>
</dbReference>
<name>A0A345Z2G0_9MOLU</name>
<evidence type="ECO:0000256" key="1">
    <source>
        <dbReference type="SAM" id="Phobius"/>
    </source>
</evidence>